<feature type="compositionally biased region" description="Basic and acidic residues" evidence="1">
    <location>
        <begin position="218"/>
        <end position="230"/>
    </location>
</feature>
<dbReference type="RefSeq" id="WP_200500852.1">
    <property type="nucleotide sequence ID" value="NZ_JAEDAJ010000001.1"/>
</dbReference>
<feature type="region of interest" description="Disordered" evidence="1">
    <location>
        <begin position="1"/>
        <end position="297"/>
    </location>
</feature>
<sequence>MSENDAPQAPRRHGRRARQLTPEETAEQRALAAQHTGELPATGDDGSSAPGADAAAGTSDPGADGSSSEGASPDGPSTDGPSTGGPSDEASAVEGAHGADGDADAPGADAVAADSAAGDPAAADPESADSTTSRTDAAGPTSGAPHHAASTAGAGAHGSSTRTGALPAGRPSSRGAMAAPTADTPVPKLRKFGKRARIIEVEPEEPSPSAAPAPTADADTHAPDAERASVSDDAGAPSQGTTNEAAASEDATSEDASTSTLTVDRDADGVELGEMGVGEAPGPKPAPRFEGRVLNRPEQGRGKPLLWVVWVLIALAIIALVVLLATGVLGPGTDQALAAPLGALHSDVLPSDTLHGAASAASASTAVPTDLEVTSA</sequence>
<feature type="compositionally biased region" description="Low complexity" evidence="1">
    <location>
        <begin position="41"/>
        <end position="96"/>
    </location>
</feature>
<evidence type="ECO:0000313" key="4">
    <source>
        <dbReference type="Proteomes" id="UP000612352"/>
    </source>
</evidence>
<accession>A0ABS1B6G9</accession>
<feature type="compositionally biased region" description="Low complexity" evidence="1">
    <location>
        <begin position="141"/>
        <end position="165"/>
    </location>
</feature>
<keyword evidence="2" id="KW-0472">Membrane</keyword>
<evidence type="ECO:0000313" key="3">
    <source>
        <dbReference type="EMBL" id="MBK0330209.1"/>
    </source>
</evidence>
<evidence type="ECO:0000256" key="1">
    <source>
        <dbReference type="SAM" id="MobiDB-lite"/>
    </source>
</evidence>
<keyword evidence="4" id="KW-1185">Reference proteome</keyword>
<protein>
    <submittedName>
        <fullName evidence="3">Uncharacterized protein</fullName>
    </submittedName>
</protein>
<gene>
    <name evidence="3" type="ORF">I8D64_02170</name>
</gene>
<proteinExistence type="predicted"/>
<feature type="compositionally biased region" description="Basic and acidic residues" evidence="1">
    <location>
        <begin position="287"/>
        <end position="297"/>
    </location>
</feature>
<feature type="compositionally biased region" description="Low complexity" evidence="1">
    <location>
        <begin position="241"/>
        <end position="260"/>
    </location>
</feature>
<feature type="transmembrane region" description="Helical" evidence="2">
    <location>
        <begin position="305"/>
        <end position="329"/>
    </location>
</feature>
<comment type="caution">
    <text evidence="3">The sequence shown here is derived from an EMBL/GenBank/DDBJ whole genome shotgun (WGS) entry which is preliminary data.</text>
</comment>
<reference evidence="3 4" key="1">
    <citation type="submission" date="2020-12" db="EMBL/GenBank/DDBJ databases">
        <title>Brachybacterium sp. MASK1Z-5, whole genome shotgun sequence.</title>
        <authorList>
            <person name="Tuo L."/>
        </authorList>
    </citation>
    <scope>NUCLEOTIDE SEQUENCE [LARGE SCALE GENOMIC DNA]</scope>
    <source>
        <strain evidence="3 4">MASK1Z-5</strain>
    </source>
</reference>
<dbReference type="EMBL" id="JAEDAJ010000001">
    <property type="protein sequence ID" value="MBK0330209.1"/>
    <property type="molecule type" value="Genomic_DNA"/>
</dbReference>
<name>A0ABS1B6G9_9MICO</name>
<feature type="compositionally biased region" description="Low complexity" evidence="1">
    <location>
        <begin position="104"/>
        <end position="130"/>
    </location>
</feature>
<evidence type="ECO:0000256" key="2">
    <source>
        <dbReference type="SAM" id="Phobius"/>
    </source>
</evidence>
<organism evidence="3 4">
    <name type="scientific">Brachybacterium halotolerans</name>
    <dbReference type="NCBI Taxonomy" id="2795215"/>
    <lineage>
        <taxon>Bacteria</taxon>
        <taxon>Bacillati</taxon>
        <taxon>Actinomycetota</taxon>
        <taxon>Actinomycetes</taxon>
        <taxon>Micrococcales</taxon>
        <taxon>Dermabacteraceae</taxon>
        <taxon>Brachybacterium</taxon>
    </lineage>
</organism>
<keyword evidence="2" id="KW-0812">Transmembrane</keyword>
<dbReference type="Proteomes" id="UP000612352">
    <property type="component" value="Unassembled WGS sequence"/>
</dbReference>
<feature type="compositionally biased region" description="Low complexity" evidence="1">
    <location>
        <begin position="207"/>
        <end position="217"/>
    </location>
</feature>
<keyword evidence="2" id="KW-1133">Transmembrane helix</keyword>